<dbReference type="Gene3D" id="1.10.1410.40">
    <property type="match status" value="1"/>
</dbReference>
<dbReference type="AlphaFoldDB" id="A0AAE0SS31"/>
<dbReference type="PANTHER" id="PTHR10656:SF69">
    <property type="entry name" value="MAB-21-LIKE HHH_H2TH-LIKE DOMAIN-CONTAINING PROTEIN"/>
    <property type="match status" value="1"/>
</dbReference>
<dbReference type="Gene3D" id="1.25.40.10">
    <property type="entry name" value="Tetratricopeptide repeat domain"/>
    <property type="match status" value="1"/>
</dbReference>
<sequence>MRSAPVVNVNLLHVNYFKKIIPSGQSEQFFIRYRIPYLSMAESDAQKRFSKQLCRALKMDSVSQSRLKTLRSWTYIMEVILKHLHSQRILFSGSAFEGFQTKGSNVDQMWIMPGITAVKGEKEIKVHSEYVFLLETADVRSGYTKLVLRKKDHVNDIPEQMKEATSQAIEESLIKAENSVFYFSSEKYTDFHLRIMKETNKFSSLGTTKPSFYGHGPCTTTSYSNTTSLGIHLTESDIALGIQCAEWPLEAEQWFERKRKKSWPSAKTIEAIRMMPCYILPVGDPESKTRHLEWRFAFVPAERELVWSFSDCQIQCYSILKFLKRKYLNSITSDELCSFCLKTIVFWISEEQGMEMWTPSNLLECIRLCLIRLRECIDSTFLPHYFLRNRNLLFAKFEDQDVKQKTIGKISEIIERLIPFILECEADKNSSMENYSRLWYLCHKDLVTFLDTNQKLVPNDPIFFSEIEQIEILTKCADANLSVVHLPTSFQTLLDTVEAIDNLPSDIDRRLRESTRDFLAVRVGMTLLSEFCVLSNESMKPEMISSAVVCFEDGINMDGMCGRLYMSTFHFISCSREKSEISLREVILRNMVLFYCGKCGKASHIATARGNQTEVIDNYIKITKSTIAFDMVFTSTDVSCVPHGLQYECALLGNNMNWNYCLIHPVVYAQYLHFEVAHSSKNPTEFEEALRYLGDAVKNVEGYFEEHRALNLLGLCYSKSGRTRQAIKCFVRSLAKTPTVGNAACYHLCVIVYSLLDESGKF</sequence>
<dbReference type="InterPro" id="IPR046906">
    <property type="entry name" value="Mab-21_HhH/H2TH-like"/>
</dbReference>
<comment type="caution">
    <text evidence="3">The sequence shown here is derived from an EMBL/GenBank/DDBJ whole genome shotgun (WGS) entry which is preliminary data.</text>
</comment>
<dbReference type="SUPFAM" id="SSF48452">
    <property type="entry name" value="TPR-like"/>
    <property type="match status" value="1"/>
</dbReference>
<dbReference type="InterPro" id="IPR011990">
    <property type="entry name" value="TPR-like_helical_dom_sf"/>
</dbReference>
<feature type="domain" description="Mab-21-like HhH/H2TH-like" evidence="2">
    <location>
        <begin position="312"/>
        <end position="403"/>
    </location>
</feature>
<organism evidence="3 4">
    <name type="scientific">Potamilus streckersoni</name>
    <dbReference type="NCBI Taxonomy" id="2493646"/>
    <lineage>
        <taxon>Eukaryota</taxon>
        <taxon>Metazoa</taxon>
        <taxon>Spiralia</taxon>
        <taxon>Lophotrochozoa</taxon>
        <taxon>Mollusca</taxon>
        <taxon>Bivalvia</taxon>
        <taxon>Autobranchia</taxon>
        <taxon>Heteroconchia</taxon>
        <taxon>Palaeoheterodonta</taxon>
        <taxon>Unionida</taxon>
        <taxon>Unionoidea</taxon>
        <taxon>Unionidae</taxon>
        <taxon>Ambleminae</taxon>
        <taxon>Lampsilini</taxon>
        <taxon>Potamilus</taxon>
    </lineage>
</organism>
<evidence type="ECO:0000313" key="4">
    <source>
        <dbReference type="Proteomes" id="UP001195483"/>
    </source>
</evidence>
<evidence type="ECO:0000259" key="2">
    <source>
        <dbReference type="Pfam" id="PF20266"/>
    </source>
</evidence>
<dbReference type="PANTHER" id="PTHR10656">
    <property type="entry name" value="CELL FATE DETERMINING PROTEIN MAB21-RELATED"/>
    <property type="match status" value="1"/>
</dbReference>
<dbReference type="Proteomes" id="UP001195483">
    <property type="component" value="Unassembled WGS sequence"/>
</dbReference>
<dbReference type="EMBL" id="JAEAOA010000363">
    <property type="protein sequence ID" value="KAK3597217.1"/>
    <property type="molecule type" value="Genomic_DNA"/>
</dbReference>
<dbReference type="InterPro" id="IPR024810">
    <property type="entry name" value="MAB21L/cGLR"/>
</dbReference>
<dbReference type="SMART" id="SM00028">
    <property type="entry name" value="TPR"/>
    <property type="match status" value="1"/>
</dbReference>
<name>A0AAE0SS31_9BIVA</name>
<reference evidence="3" key="1">
    <citation type="journal article" date="2021" name="Genome Biol. Evol.">
        <title>A High-Quality Reference Genome for a Parasitic Bivalve with Doubly Uniparental Inheritance (Bivalvia: Unionida).</title>
        <authorList>
            <person name="Smith C.H."/>
        </authorList>
    </citation>
    <scope>NUCLEOTIDE SEQUENCE</scope>
    <source>
        <strain evidence="3">CHS0354</strain>
    </source>
</reference>
<dbReference type="InterPro" id="IPR019734">
    <property type="entry name" value="TPR_rpt"/>
</dbReference>
<dbReference type="Pfam" id="PF20266">
    <property type="entry name" value="Mab-21_C"/>
    <property type="match status" value="1"/>
</dbReference>
<keyword evidence="1" id="KW-0802">TPR repeat</keyword>
<dbReference type="SMART" id="SM01265">
    <property type="entry name" value="Mab-21"/>
    <property type="match status" value="1"/>
</dbReference>
<reference evidence="3" key="3">
    <citation type="submission" date="2023-05" db="EMBL/GenBank/DDBJ databases">
        <authorList>
            <person name="Smith C.H."/>
        </authorList>
    </citation>
    <scope>NUCLEOTIDE SEQUENCE</scope>
    <source>
        <strain evidence="3">CHS0354</strain>
        <tissue evidence="3">Mantle</tissue>
    </source>
</reference>
<proteinExistence type="predicted"/>
<keyword evidence="4" id="KW-1185">Reference proteome</keyword>
<dbReference type="PROSITE" id="PS50005">
    <property type="entry name" value="TPR"/>
    <property type="match status" value="1"/>
</dbReference>
<protein>
    <recommendedName>
        <fullName evidence="2">Mab-21-like HhH/H2TH-like domain-containing protein</fullName>
    </recommendedName>
</protein>
<feature type="repeat" description="TPR" evidence="1">
    <location>
        <begin position="707"/>
        <end position="740"/>
    </location>
</feature>
<evidence type="ECO:0000313" key="3">
    <source>
        <dbReference type="EMBL" id="KAK3597217.1"/>
    </source>
</evidence>
<gene>
    <name evidence="3" type="ORF">CHS0354_004969</name>
</gene>
<reference evidence="3" key="2">
    <citation type="journal article" date="2021" name="Genome Biol. Evol.">
        <title>Developing a high-quality reference genome for a parasitic bivalve with doubly uniparental inheritance (Bivalvia: Unionida).</title>
        <authorList>
            <person name="Smith C.H."/>
        </authorList>
    </citation>
    <scope>NUCLEOTIDE SEQUENCE</scope>
    <source>
        <strain evidence="3">CHS0354</strain>
        <tissue evidence="3">Mantle</tissue>
    </source>
</reference>
<accession>A0AAE0SS31</accession>
<evidence type="ECO:0000256" key="1">
    <source>
        <dbReference type="PROSITE-ProRule" id="PRU00339"/>
    </source>
</evidence>